<dbReference type="STRING" id="553973.CLOHYLEM_04222"/>
<keyword evidence="1" id="KW-0812">Transmembrane</keyword>
<organism evidence="2 3">
    <name type="scientific">[Clostridium] hylemonae DSM 15053</name>
    <dbReference type="NCBI Taxonomy" id="553973"/>
    <lineage>
        <taxon>Bacteria</taxon>
        <taxon>Bacillati</taxon>
        <taxon>Bacillota</taxon>
        <taxon>Clostridia</taxon>
        <taxon>Lachnospirales</taxon>
        <taxon>Lachnospiraceae</taxon>
    </lineage>
</organism>
<evidence type="ECO:0000313" key="2">
    <source>
        <dbReference type="EMBL" id="EEG75721.1"/>
    </source>
</evidence>
<evidence type="ECO:0000313" key="3">
    <source>
        <dbReference type="Proteomes" id="UP000004893"/>
    </source>
</evidence>
<feature type="transmembrane region" description="Helical" evidence="1">
    <location>
        <begin position="45"/>
        <end position="64"/>
    </location>
</feature>
<protein>
    <submittedName>
        <fullName evidence="2">Uncharacterized protein</fullName>
    </submittedName>
</protein>
<dbReference type="EMBL" id="ABYI02000006">
    <property type="protein sequence ID" value="EEG75721.1"/>
    <property type="molecule type" value="Genomic_DNA"/>
</dbReference>
<dbReference type="eggNOG" id="ENOG5030FW5">
    <property type="taxonomic scope" value="Bacteria"/>
</dbReference>
<accession>C0BWN9</accession>
<keyword evidence="3" id="KW-1185">Reference proteome</keyword>
<dbReference type="RefSeq" id="WP_006441553.1">
    <property type="nucleotide sequence ID" value="NZ_CP036524.1"/>
</dbReference>
<reference evidence="2" key="1">
    <citation type="submission" date="2009-02" db="EMBL/GenBank/DDBJ databases">
        <authorList>
            <person name="Fulton L."/>
            <person name="Clifton S."/>
            <person name="Fulton B."/>
            <person name="Xu J."/>
            <person name="Minx P."/>
            <person name="Pepin K.H."/>
            <person name="Johnson M."/>
            <person name="Bhonagiri V."/>
            <person name="Nash W.E."/>
            <person name="Mardis E.R."/>
            <person name="Wilson R.K."/>
        </authorList>
    </citation>
    <scope>NUCLEOTIDE SEQUENCE [LARGE SCALE GENOMIC DNA]</scope>
    <source>
        <strain evidence="2">DSM 15053</strain>
    </source>
</reference>
<proteinExistence type="predicted"/>
<dbReference type="Proteomes" id="UP000004893">
    <property type="component" value="Unassembled WGS sequence"/>
</dbReference>
<name>C0BWN9_9FIRM</name>
<gene>
    <name evidence="2" type="ORF">CLOHYLEM_04222</name>
</gene>
<evidence type="ECO:0000256" key="1">
    <source>
        <dbReference type="SAM" id="Phobius"/>
    </source>
</evidence>
<dbReference type="OrthoDB" id="2062299at2"/>
<dbReference type="HOGENOM" id="CLU_2218903_0_0_9"/>
<keyword evidence="1" id="KW-1133">Transmembrane helix</keyword>
<comment type="caution">
    <text evidence="2">The sequence shown here is derived from an EMBL/GenBank/DDBJ whole genome shotgun (WGS) entry which is preliminary data.</text>
</comment>
<dbReference type="AlphaFoldDB" id="C0BWN9"/>
<keyword evidence="1" id="KW-0472">Membrane</keyword>
<sequence>MKESEFKICTWIHHTATFIGLSAGIWALDKTTGKKRQNVLKETALVLYILSQVWAAVKIAVSLLSGRERMKDSYDNIQSLCEDKRKERGLTWTLTAVSACVKIGTPLMLR</sequence>
<reference evidence="2" key="2">
    <citation type="submission" date="2013-06" db="EMBL/GenBank/DDBJ databases">
        <title>Draft genome sequence of Clostridium hylemonae (DSM 15053).</title>
        <authorList>
            <person name="Sudarsanam P."/>
            <person name="Ley R."/>
            <person name="Guruge J."/>
            <person name="Turnbaugh P.J."/>
            <person name="Mahowald M."/>
            <person name="Liep D."/>
            <person name="Gordon J."/>
        </authorList>
    </citation>
    <scope>NUCLEOTIDE SEQUENCE</scope>
    <source>
        <strain evidence="2">DSM 15053</strain>
    </source>
</reference>